<dbReference type="Proteomes" id="UP000178419">
    <property type="component" value="Unassembled WGS sequence"/>
</dbReference>
<accession>A0A1F7Y193</accession>
<evidence type="ECO:0000313" key="2">
    <source>
        <dbReference type="EMBL" id="OGM21061.1"/>
    </source>
</evidence>
<name>A0A1F7Y193_9BACT</name>
<reference evidence="2 3" key="1">
    <citation type="journal article" date="2016" name="Nat. Commun.">
        <title>Thousands of microbial genomes shed light on interconnected biogeochemical processes in an aquifer system.</title>
        <authorList>
            <person name="Anantharaman K."/>
            <person name="Brown C.T."/>
            <person name="Hug L.A."/>
            <person name="Sharon I."/>
            <person name="Castelle C.J."/>
            <person name="Probst A.J."/>
            <person name="Thomas B.C."/>
            <person name="Singh A."/>
            <person name="Wilkins M.J."/>
            <person name="Karaoz U."/>
            <person name="Brodie E.L."/>
            <person name="Williams K.H."/>
            <person name="Hubbard S.S."/>
            <person name="Banfield J.F."/>
        </authorList>
    </citation>
    <scope>NUCLEOTIDE SEQUENCE [LARGE SCALE GENOMIC DNA]</scope>
</reference>
<dbReference type="Gene3D" id="3.30.70.1290">
    <property type="entry name" value="Transposase IS200-like"/>
    <property type="match status" value="1"/>
</dbReference>
<comment type="caution">
    <text evidence="2">The sequence shown here is derived from an EMBL/GenBank/DDBJ whole genome shotgun (WGS) entry which is preliminary data.</text>
</comment>
<dbReference type="EMBL" id="MGGE01000027">
    <property type="protein sequence ID" value="OGM21061.1"/>
    <property type="molecule type" value="Genomic_DNA"/>
</dbReference>
<organism evidence="2 3">
    <name type="scientific">Candidatus Woesebacteria bacterium RIFCSPHIGHO2_01_FULL_38_9</name>
    <dbReference type="NCBI Taxonomy" id="1802492"/>
    <lineage>
        <taxon>Bacteria</taxon>
        <taxon>Candidatus Woeseibacteriota</taxon>
    </lineage>
</organism>
<dbReference type="InterPro" id="IPR002686">
    <property type="entry name" value="Transposase_17"/>
</dbReference>
<proteinExistence type="predicted"/>
<dbReference type="PANTHER" id="PTHR34322:SF2">
    <property type="entry name" value="TRANSPOSASE IS200-LIKE DOMAIN-CONTAINING PROTEIN"/>
    <property type="match status" value="1"/>
</dbReference>
<protein>
    <recommendedName>
        <fullName evidence="1">Transposase IS200-like domain-containing protein</fullName>
    </recommendedName>
</protein>
<gene>
    <name evidence="2" type="ORF">A2714_01880</name>
</gene>
<dbReference type="GO" id="GO:0003677">
    <property type="term" value="F:DNA binding"/>
    <property type="evidence" value="ECO:0007669"/>
    <property type="project" value="InterPro"/>
</dbReference>
<feature type="domain" description="Transposase IS200-like" evidence="1">
    <location>
        <begin position="10"/>
        <end position="152"/>
    </location>
</feature>
<dbReference type="GO" id="GO:0006313">
    <property type="term" value="P:DNA transposition"/>
    <property type="evidence" value="ECO:0007669"/>
    <property type="project" value="InterPro"/>
</dbReference>
<dbReference type="InterPro" id="IPR036515">
    <property type="entry name" value="Transposase_17_sf"/>
</dbReference>
<dbReference type="AlphaFoldDB" id="A0A1F7Y193"/>
<evidence type="ECO:0000313" key="3">
    <source>
        <dbReference type="Proteomes" id="UP000178419"/>
    </source>
</evidence>
<evidence type="ECO:0000259" key="1">
    <source>
        <dbReference type="SMART" id="SM01321"/>
    </source>
</evidence>
<dbReference type="PANTHER" id="PTHR34322">
    <property type="entry name" value="TRANSPOSASE, Y1_TNP DOMAIN-CONTAINING"/>
    <property type="match status" value="1"/>
</dbReference>
<dbReference type="GO" id="GO:0004803">
    <property type="term" value="F:transposase activity"/>
    <property type="evidence" value="ECO:0007669"/>
    <property type="project" value="InterPro"/>
</dbReference>
<dbReference type="SUPFAM" id="SSF143422">
    <property type="entry name" value="Transposase IS200-like"/>
    <property type="match status" value="1"/>
</dbReference>
<dbReference type="SMART" id="SM01321">
    <property type="entry name" value="Y1_Tnp"/>
    <property type="match status" value="1"/>
</dbReference>
<sequence length="259" mass="30775">MPVRRREFLVTGEIYHIFNKTVANEEVFSGKKELERLDELVDYYRFNPNFSFSKYKHLAINERNKYLLSLMNLPKIVEIYAFAFMPNHFHLLLKQLQDGGIKTFSSNIQNGFAKYYNIKNDRLGSLFVKPFKSKRITRDEIFLHVSRYIHLNPVTSYLVNFSELTMYPWTSYTSYINKQPRAKSPRFSRKGSNSLFTASLHPWTKSPRFSRSLNKKDNSFVNTEFIIKLMGTSENYVKFVANQSDYQRKLKLIKNFLYE</sequence>